<dbReference type="Gene3D" id="3.20.10.10">
    <property type="entry name" value="D-amino Acid Aminotransferase, subunit A, domain 2"/>
    <property type="match status" value="1"/>
</dbReference>
<keyword evidence="2" id="KW-1185">Reference proteome</keyword>
<sequence length="201" mass="23768">MSLFIESIRIQNKRAWLLDLHQQRMDAVFSYFGKNNPHLLKNYLPKGEYTQEGIYKWRVCYDLSGFIHSQVQAYTLNTPGGFSLVKADQLNYSFKYENREALNKLEKSAGGNTAIFYQNRKITDSSYSNLIFEKDMEWYTPETFLLNGVMRQYLLNTHRIKSRDISLDNLHEFSSFQMINAMIPFGTQKYCIDFIQNLFRD</sequence>
<proteinExistence type="predicted"/>
<organism evidence="1 2">
    <name type="scientific">Elizabethkingia argenteiflava</name>
    <dbReference type="NCBI Taxonomy" id="2681556"/>
    <lineage>
        <taxon>Bacteria</taxon>
        <taxon>Pseudomonadati</taxon>
        <taxon>Bacteroidota</taxon>
        <taxon>Flavobacteriia</taxon>
        <taxon>Flavobacteriales</taxon>
        <taxon>Weeksellaceae</taxon>
        <taxon>Elizabethkingia</taxon>
    </lineage>
</organism>
<dbReference type="InterPro" id="IPR036038">
    <property type="entry name" value="Aminotransferase-like"/>
</dbReference>
<dbReference type="Pfam" id="PF01063">
    <property type="entry name" value="Aminotran_4"/>
    <property type="match status" value="1"/>
</dbReference>
<accession>A0A845PTI1</accession>
<dbReference type="InterPro" id="IPR001544">
    <property type="entry name" value="Aminotrans_IV"/>
</dbReference>
<dbReference type="Gene3D" id="3.30.470.10">
    <property type="match status" value="1"/>
</dbReference>
<evidence type="ECO:0000313" key="2">
    <source>
        <dbReference type="Proteomes" id="UP000553459"/>
    </source>
</evidence>
<protein>
    <submittedName>
        <fullName evidence="1">Aminodeoxychorismate lyase</fullName>
    </submittedName>
</protein>
<dbReference type="RefSeq" id="WP_166519821.1">
    <property type="nucleotide sequence ID" value="NZ_JAAABJ010000549.1"/>
</dbReference>
<evidence type="ECO:0000313" key="1">
    <source>
        <dbReference type="EMBL" id="NAW51542.1"/>
    </source>
</evidence>
<dbReference type="AlphaFoldDB" id="A0A845PTI1"/>
<comment type="caution">
    <text evidence="1">The sequence shown here is derived from an EMBL/GenBank/DDBJ whole genome shotgun (WGS) entry which is preliminary data.</text>
</comment>
<name>A0A845PTI1_9FLAO</name>
<keyword evidence="1" id="KW-0456">Lyase</keyword>
<dbReference type="EMBL" id="JAAABJ010000549">
    <property type="protein sequence ID" value="NAW51542.1"/>
    <property type="molecule type" value="Genomic_DNA"/>
</dbReference>
<dbReference type="InterPro" id="IPR043132">
    <property type="entry name" value="BCAT-like_C"/>
</dbReference>
<dbReference type="SUPFAM" id="SSF56752">
    <property type="entry name" value="D-aminoacid aminotransferase-like PLP-dependent enzymes"/>
    <property type="match status" value="1"/>
</dbReference>
<gene>
    <name evidence="1" type="ORF">GNY06_09170</name>
</gene>
<dbReference type="Proteomes" id="UP000553459">
    <property type="component" value="Unassembled WGS sequence"/>
</dbReference>
<dbReference type="InterPro" id="IPR043131">
    <property type="entry name" value="BCAT-like_N"/>
</dbReference>
<reference evidence="1 2" key="1">
    <citation type="submission" date="2019-11" db="EMBL/GenBank/DDBJ databases">
        <title>Characterization of Elizabethkingia argenteiflava sp. nov., isolated from inner surface of Soybean Pods.</title>
        <authorList>
            <person name="Mo S."/>
        </authorList>
    </citation>
    <scope>NUCLEOTIDE SEQUENCE [LARGE SCALE GENOMIC DNA]</scope>
    <source>
        <strain evidence="1 2">YB22</strain>
    </source>
</reference>
<dbReference type="GO" id="GO:0016829">
    <property type="term" value="F:lyase activity"/>
    <property type="evidence" value="ECO:0007669"/>
    <property type="project" value="UniProtKB-KW"/>
</dbReference>